<feature type="domain" description="4Fe-4S ferredoxin-type" evidence="8">
    <location>
        <begin position="71"/>
        <end position="100"/>
    </location>
</feature>
<dbReference type="GO" id="GO:0046872">
    <property type="term" value="F:metal ion binding"/>
    <property type="evidence" value="ECO:0007669"/>
    <property type="project" value="UniProtKB-KW"/>
</dbReference>
<keyword evidence="3" id="KW-0479">Metal-binding</keyword>
<evidence type="ECO:0000256" key="3">
    <source>
        <dbReference type="ARBA" id="ARBA00022723"/>
    </source>
</evidence>
<evidence type="ECO:0000259" key="8">
    <source>
        <dbReference type="PROSITE" id="PS51379"/>
    </source>
</evidence>
<evidence type="ECO:0000313" key="9">
    <source>
        <dbReference type="EMBL" id="ALM75676.1"/>
    </source>
</evidence>
<accession>A0A0S1XD17</accession>
<evidence type="ECO:0000256" key="5">
    <source>
        <dbReference type="ARBA" id="ARBA00022982"/>
    </source>
</evidence>
<keyword evidence="4" id="KW-0677">Repeat</keyword>
<dbReference type="InterPro" id="IPR017900">
    <property type="entry name" value="4Fe4S_Fe_S_CS"/>
</dbReference>
<dbReference type="Pfam" id="PF13247">
    <property type="entry name" value="Fer4_11"/>
    <property type="match status" value="1"/>
</dbReference>
<evidence type="ECO:0000256" key="4">
    <source>
        <dbReference type="ARBA" id="ARBA00022737"/>
    </source>
</evidence>
<evidence type="ECO:0000256" key="1">
    <source>
        <dbReference type="ARBA" id="ARBA00022448"/>
    </source>
</evidence>
<evidence type="ECO:0000256" key="2">
    <source>
        <dbReference type="ARBA" id="ARBA00022485"/>
    </source>
</evidence>
<organism evidence="9 10">
    <name type="scientific">Thermococcus barophilus</name>
    <dbReference type="NCBI Taxonomy" id="55802"/>
    <lineage>
        <taxon>Archaea</taxon>
        <taxon>Methanobacteriati</taxon>
        <taxon>Methanobacteriota</taxon>
        <taxon>Thermococci</taxon>
        <taxon>Thermococcales</taxon>
        <taxon>Thermococcaceae</taxon>
        <taxon>Thermococcus</taxon>
    </lineage>
</organism>
<dbReference type="PROSITE" id="PS00198">
    <property type="entry name" value="4FE4S_FER_1"/>
    <property type="match status" value="2"/>
</dbReference>
<evidence type="ECO:0000313" key="10">
    <source>
        <dbReference type="Proteomes" id="UP000066042"/>
    </source>
</evidence>
<keyword evidence="2" id="KW-0004">4Fe-4S</keyword>
<dbReference type="SUPFAM" id="SSF54862">
    <property type="entry name" value="4Fe-4S ferredoxins"/>
    <property type="match status" value="1"/>
</dbReference>
<dbReference type="GO" id="GO:0016491">
    <property type="term" value="F:oxidoreductase activity"/>
    <property type="evidence" value="ECO:0007669"/>
    <property type="project" value="UniProtKB-ARBA"/>
</dbReference>
<dbReference type="GeneID" id="26137004"/>
<reference evidence="9 10" key="1">
    <citation type="journal article" date="2016" name="Genome Announc.">
        <title>Complete genome sequence of the hyperthermophilic and piezophilic archaeon Thermococcus barophilus Ch5, capable of growth at the expense of hydrogenogenesis from carbon monoxide and formate.</title>
        <authorList>
            <person name="Oger P."/>
            <person name="Sokolova T.G."/>
            <person name="Kozhevnikova D.A."/>
            <person name="Taranov E.A."/>
            <person name="Vannier P."/>
            <person name="Lee H.S."/>
            <person name="Kwon K.K."/>
            <person name="Kang S.G."/>
            <person name="Lee J.H."/>
            <person name="Bonch-Osmolovskaya E.A."/>
            <person name="Lebedinsky A.V."/>
        </authorList>
    </citation>
    <scope>NUCLEOTIDE SEQUENCE [LARGE SCALE GENOMIC DNA]</scope>
    <source>
        <strain evidence="10">Ch5</strain>
    </source>
</reference>
<dbReference type="RefSeq" id="WP_056934243.1">
    <property type="nucleotide sequence ID" value="NZ_CP013050.1"/>
</dbReference>
<feature type="domain" description="4Fe-4S ferredoxin-type" evidence="8">
    <location>
        <begin position="38"/>
        <end position="70"/>
    </location>
</feature>
<dbReference type="CDD" id="cd16374">
    <property type="entry name" value="DMSOR_beta_like"/>
    <property type="match status" value="1"/>
</dbReference>
<gene>
    <name evidence="9" type="ORF">TBCH5v1_1766</name>
</gene>
<keyword evidence="7" id="KW-0411">Iron-sulfur</keyword>
<dbReference type="PROSITE" id="PS51379">
    <property type="entry name" value="4FE4S_FER_2"/>
    <property type="match status" value="3"/>
</dbReference>
<dbReference type="PANTHER" id="PTHR43177">
    <property type="entry name" value="PROTEIN NRFC"/>
    <property type="match status" value="1"/>
</dbReference>
<feature type="domain" description="4Fe-4S ferredoxin-type" evidence="8">
    <location>
        <begin position="4"/>
        <end position="35"/>
    </location>
</feature>
<dbReference type="PATRIC" id="fig|55802.8.peg.1744"/>
<name>A0A0S1XD17_THEBA</name>
<dbReference type="EMBL" id="CP013050">
    <property type="protein sequence ID" value="ALM75676.1"/>
    <property type="molecule type" value="Genomic_DNA"/>
</dbReference>
<dbReference type="AlphaFoldDB" id="A0A0S1XD17"/>
<evidence type="ECO:0000256" key="6">
    <source>
        <dbReference type="ARBA" id="ARBA00023004"/>
    </source>
</evidence>
<keyword evidence="6" id="KW-0408">Iron</keyword>
<dbReference type="InterPro" id="IPR017896">
    <property type="entry name" value="4Fe4S_Fe-S-bd"/>
</dbReference>
<evidence type="ECO:0000256" key="7">
    <source>
        <dbReference type="ARBA" id="ARBA00023014"/>
    </source>
</evidence>
<protein>
    <submittedName>
        <fullName evidence="9">4Fe-4S cluster-binding protein</fullName>
    </submittedName>
</protein>
<proteinExistence type="predicted"/>
<dbReference type="GO" id="GO:0051539">
    <property type="term" value="F:4 iron, 4 sulfur cluster binding"/>
    <property type="evidence" value="ECO:0007669"/>
    <property type="project" value="UniProtKB-KW"/>
</dbReference>
<dbReference type="Gene3D" id="3.30.70.20">
    <property type="match status" value="2"/>
</dbReference>
<dbReference type="Proteomes" id="UP000066042">
    <property type="component" value="Chromosome"/>
</dbReference>
<dbReference type="STRING" id="55802.TBCH5v1_1766"/>
<dbReference type="PANTHER" id="PTHR43177:SF5">
    <property type="entry name" value="ANAEROBIC DIMETHYL SULFOXIDE REDUCTASE CHAIN B-RELATED"/>
    <property type="match status" value="1"/>
</dbReference>
<keyword evidence="5" id="KW-0249">Electron transport</keyword>
<keyword evidence="1" id="KW-0813">Transport</keyword>
<dbReference type="InterPro" id="IPR050954">
    <property type="entry name" value="ET_IronSulfur_Cluster-Binding"/>
</dbReference>
<sequence>MARKTIFIDFSKCIECRACEVACEREHNGMSFINVFEWQEMAAMALNCRHCETAPCVEVCPTNALYRDEDGAVILAPQRCIGCLMCGIVCPFGIPELDLINKIMGKCDLCAHRRKEGKEPACAATCPTDALIFGDFAEIQRKRREKFTERTIEVAKKAEKITLLGV</sequence>